<dbReference type="PANTHER" id="PTHR31558:SF19">
    <property type="entry name" value="PROTEIN ENHANCED DISEASE RESISTANCE 2 C-TERMINAL DOMAIN-CONTAINING PROTEIN"/>
    <property type="match status" value="1"/>
</dbReference>
<gene>
    <name evidence="4" type="primary">LOC18601370</name>
</gene>
<name>A0AB32WAW5_THECC</name>
<accession>A0AB32WAW5</accession>
<evidence type="ECO:0000313" key="3">
    <source>
        <dbReference type="Proteomes" id="UP000694886"/>
    </source>
</evidence>
<dbReference type="RefSeq" id="XP_017975861.1">
    <property type="nucleotide sequence ID" value="XM_018120372.1"/>
</dbReference>
<organism evidence="3 4">
    <name type="scientific">Theobroma cacao</name>
    <name type="common">Cacao</name>
    <name type="synonym">Cocoa</name>
    <dbReference type="NCBI Taxonomy" id="3641"/>
    <lineage>
        <taxon>Eukaryota</taxon>
        <taxon>Viridiplantae</taxon>
        <taxon>Streptophyta</taxon>
        <taxon>Embryophyta</taxon>
        <taxon>Tracheophyta</taxon>
        <taxon>Spermatophyta</taxon>
        <taxon>Magnoliopsida</taxon>
        <taxon>eudicotyledons</taxon>
        <taxon>Gunneridae</taxon>
        <taxon>Pentapetalae</taxon>
        <taxon>rosids</taxon>
        <taxon>malvids</taxon>
        <taxon>Malvales</taxon>
        <taxon>Malvaceae</taxon>
        <taxon>Byttnerioideae</taxon>
        <taxon>Theobroma</taxon>
    </lineage>
</organism>
<dbReference type="Pfam" id="PF07059">
    <property type="entry name" value="EDR2_C"/>
    <property type="match status" value="1"/>
</dbReference>
<feature type="compositionally biased region" description="Polar residues" evidence="1">
    <location>
        <begin position="114"/>
        <end position="147"/>
    </location>
</feature>
<proteinExistence type="predicted"/>
<feature type="domain" description="Protein ENHANCED DISEASE RESISTANCE 2 C-terminal" evidence="2">
    <location>
        <begin position="253"/>
        <end position="541"/>
    </location>
</feature>
<evidence type="ECO:0000313" key="4">
    <source>
        <dbReference type="RefSeq" id="XP_017975861.1"/>
    </source>
</evidence>
<evidence type="ECO:0000256" key="1">
    <source>
        <dbReference type="SAM" id="MobiDB-lite"/>
    </source>
</evidence>
<dbReference type="PANTHER" id="PTHR31558">
    <property type="entry name" value="CW14 PROTEIN"/>
    <property type="match status" value="1"/>
</dbReference>
<protein>
    <submittedName>
        <fullName evidence="4">Uncharacterized protein LOC18601370 isoform X1</fullName>
    </submittedName>
</protein>
<dbReference type="GeneID" id="18601370"/>
<dbReference type="Proteomes" id="UP000694886">
    <property type="component" value="Chromosome 4"/>
</dbReference>
<dbReference type="Gramene" id="Tc04v2_t005740.1">
    <property type="protein sequence ID" value="Tc04v2_p005740.1"/>
    <property type="gene ID" value="Tc04v2_g005740"/>
</dbReference>
<reference evidence="4" key="2">
    <citation type="submission" date="2025-08" db="UniProtKB">
        <authorList>
            <consortium name="RefSeq"/>
        </authorList>
    </citation>
    <scope>IDENTIFICATION</scope>
</reference>
<evidence type="ECO:0000259" key="2">
    <source>
        <dbReference type="Pfam" id="PF07059"/>
    </source>
</evidence>
<reference evidence="3" key="1">
    <citation type="journal article" date="1997" name="Nucleic Acids Res.">
        <title>tRNAscan-SE: a program for improved detection of transfer RNA genes in genomic sequence.</title>
        <authorList>
            <person name="Lowe T.M."/>
            <person name="Eddy S.R."/>
        </authorList>
    </citation>
    <scope>NUCLEOTIDE SEQUENCE [LARGE SCALE GENOMIC DNA]</scope>
    <source>
        <strain evidence="3">r\B97-61/B2</strain>
    </source>
</reference>
<sequence>MGSCVSKQGSFGGFAKEEKRKILRRRRIIKRRVSSRKLEHGELCGASKDFSRASSAIQVTGSADLAWWDCFSVFESEADDDFYSLNDDVVSMTGSEIVSVLSVSSPRDLSLTSKTETVTSVLSSGQQQKSTEKNTNSQLKANDNPTEGSPVYVDDISSESTRGDEKQVVHHVGLAAHTCLPCIPSTALSLEKKRSFGPGTLSSRRKAHLKLSFKWRDGHANPTVVSPKVPLQRPIAGTSVPYCPKEKDMPDCWSPIEPSSFKVRGHNYFRDKKKEFASNSAAFYPFGVDLFLSQRKIDHIARFVELPVFNLSEEIPSILVVNIQVNLKYVHYRSMLKVLIGPNLFVHVGRDRNFFIVRHTLIYIDIFLYLQIPLYPVTIFQSENDGEGMNLVLYFKLSENYLKELSLRFRENIIRLINDEVERVKGFPVDTIAPFRERLKMMGRVANLQDLHLSTAEKKLMNAYNEKPVLSRPQHEFYLGENYFEIDLDLHRFSYISRKGLEAFQDRYKLCMLDFGLTIQGNKAEDLPESILCCIRLNRINYSNYHQLRL</sequence>
<feature type="region of interest" description="Disordered" evidence="1">
    <location>
        <begin position="114"/>
        <end position="164"/>
    </location>
</feature>
<dbReference type="InterPro" id="IPR009769">
    <property type="entry name" value="EDR2_C"/>
</dbReference>
<dbReference type="AlphaFoldDB" id="A0AB32WAW5"/>